<dbReference type="InterPro" id="IPR017451">
    <property type="entry name" value="F-box-assoc_interact_dom"/>
</dbReference>
<feature type="domain" description="F-box" evidence="1">
    <location>
        <begin position="1"/>
        <end position="47"/>
    </location>
</feature>
<dbReference type="SUPFAM" id="SSF81383">
    <property type="entry name" value="F-box domain"/>
    <property type="match status" value="1"/>
</dbReference>
<dbReference type="InterPro" id="IPR001810">
    <property type="entry name" value="F-box_dom"/>
</dbReference>
<dbReference type="Gene3D" id="1.20.1280.50">
    <property type="match status" value="1"/>
</dbReference>
<dbReference type="InterPro" id="IPR036047">
    <property type="entry name" value="F-box-like_dom_sf"/>
</dbReference>
<protein>
    <recommendedName>
        <fullName evidence="1">F-box domain-containing protein</fullName>
    </recommendedName>
</protein>
<keyword evidence="3" id="KW-1185">Reference proteome</keyword>
<dbReference type="Pfam" id="PF07734">
    <property type="entry name" value="FBA_1"/>
    <property type="match status" value="1"/>
</dbReference>
<dbReference type="Pfam" id="PF00646">
    <property type="entry name" value="F-box"/>
    <property type="match status" value="1"/>
</dbReference>
<dbReference type="Proteomes" id="UP001174677">
    <property type="component" value="Chromosome 1"/>
</dbReference>
<dbReference type="InterPro" id="IPR006527">
    <property type="entry name" value="F-box-assoc_dom_typ1"/>
</dbReference>
<dbReference type="PANTHER" id="PTHR31672">
    <property type="entry name" value="BNACNNG10540D PROTEIN"/>
    <property type="match status" value="1"/>
</dbReference>
<reference evidence="2" key="1">
    <citation type="journal article" date="2023" name="Plant Biotechnol. J.">
        <title>Chromosome-level wild Hevea brasiliensis genome provides new tools for genomic-assisted breeding and valuable loci to elevate rubber yield.</title>
        <authorList>
            <person name="Cheng H."/>
            <person name="Song X."/>
            <person name="Hu Y."/>
            <person name="Wu T."/>
            <person name="Yang Q."/>
            <person name="An Z."/>
            <person name="Feng S."/>
            <person name="Deng Z."/>
            <person name="Wu W."/>
            <person name="Zeng X."/>
            <person name="Tu M."/>
            <person name="Wang X."/>
            <person name="Huang H."/>
        </authorList>
    </citation>
    <scope>NUCLEOTIDE SEQUENCE</scope>
    <source>
        <strain evidence="2">MT/VB/25A 57/8</strain>
    </source>
</reference>
<dbReference type="InterPro" id="IPR050796">
    <property type="entry name" value="SCF_F-box_component"/>
</dbReference>
<sequence length="408" mass="46962">MAVDYLPKHLVLNILFRLPVICLIRFRCVCKSWCALFSDPNYIYKNLLSDSDSEDLNANPRVLVKFEDYNAEDFEDYAFSFLSSDTFDLSAPQEIPYPKDIIEKCSFIDIVGSCCNGLICLRDVYYVEDLLGLWDDIYDSESNIVLWNPTTTETKILPESNVPRPPHHSISLEIVEFGFDPRTSDCKVLRIFEYSSLDSQWDYLVEIYSLRDDTWRKVDVTLNAWILPSYKYCDGFFNDHRGHTGANGTFHWRTRYHSPEDVIVSFDLCNEVIKTTGLPDPVDSFESIFSLNEYVALPLHVPYHVELWVLLEYGVKESWTKLFTIAYPEVMRPCLPLGFSRNGELFFSDLGGQLLVWNPTTEAIARVQVGGRVPWKSLQTVTYRESHIPLKGGNQLEDEQNSGDAIQS</sequence>
<dbReference type="NCBIfam" id="TIGR01640">
    <property type="entry name" value="F_box_assoc_1"/>
    <property type="match status" value="1"/>
</dbReference>
<dbReference type="SMART" id="SM00256">
    <property type="entry name" value="FBOX"/>
    <property type="match status" value="1"/>
</dbReference>
<gene>
    <name evidence="2" type="ORF">P3X46_000772</name>
</gene>
<evidence type="ECO:0000313" key="2">
    <source>
        <dbReference type="EMBL" id="KAJ9189487.1"/>
    </source>
</evidence>
<comment type="caution">
    <text evidence="2">The sequence shown here is derived from an EMBL/GenBank/DDBJ whole genome shotgun (WGS) entry which is preliminary data.</text>
</comment>
<proteinExistence type="predicted"/>
<evidence type="ECO:0000259" key="1">
    <source>
        <dbReference type="PROSITE" id="PS50181"/>
    </source>
</evidence>
<accession>A0ABQ9NAF4</accession>
<organism evidence="2 3">
    <name type="scientific">Hevea brasiliensis</name>
    <name type="common">Para rubber tree</name>
    <name type="synonym">Siphonia brasiliensis</name>
    <dbReference type="NCBI Taxonomy" id="3981"/>
    <lineage>
        <taxon>Eukaryota</taxon>
        <taxon>Viridiplantae</taxon>
        <taxon>Streptophyta</taxon>
        <taxon>Embryophyta</taxon>
        <taxon>Tracheophyta</taxon>
        <taxon>Spermatophyta</taxon>
        <taxon>Magnoliopsida</taxon>
        <taxon>eudicotyledons</taxon>
        <taxon>Gunneridae</taxon>
        <taxon>Pentapetalae</taxon>
        <taxon>rosids</taxon>
        <taxon>fabids</taxon>
        <taxon>Malpighiales</taxon>
        <taxon>Euphorbiaceae</taxon>
        <taxon>Crotonoideae</taxon>
        <taxon>Micrandreae</taxon>
        <taxon>Hevea</taxon>
    </lineage>
</organism>
<evidence type="ECO:0000313" key="3">
    <source>
        <dbReference type="Proteomes" id="UP001174677"/>
    </source>
</evidence>
<dbReference type="PROSITE" id="PS50181">
    <property type="entry name" value="FBOX"/>
    <property type="match status" value="1"/>
</dbReference>
<name>A0ABQ9NAF4_HEVBR</name>
<dbReference type="PANTHER" id="PTHR31672:SF13">
    <property type="entry name" value="F-BOX PROTEIN CPR30-LIKE"/>
    <property type="match status" value="1"/>
</dbReference>
<dbReference type="EMBL" id="JARPOI010000001">
    <property type="protein sequence ID" value="KAJ9189487.1"/>
    <property type="molecule type" value="Genomic_DNA"/>
</dbReference>
<dbReference type="CDD" id="cd22157">
    <property type="entry name" value="F-box_AtFBW1-like"/>
    <property type="match status" value="1"/>
</dbReference>